<accession>A0A6L2KHH2</accession>
<gene>
    <name evidence="1" type="ORF">Tci_020911</name>
</gene>
<name>A0A6L2KHH2_TANCI</name>
<comment type="caution">
    <text evidence="1">The sequence shown here is derived from an EMBL/GenBank/DDBJ whole genome shotgun (WGS) entry which is preliminary data.</text>
</comment>
<sequence>MKGPAFELVKVFHPNVIHLQYQMEECHKILTDSMDDSIIRHNVNKPLPLGGPPSQMNAAYYPDVGLEQMVPDQMWIEEEFKYDITAMYGISHWWFQRQRFYIDRHTSEGDSRAVRTHMRILSVIRTEVFSMYGDARLIFKSIAHQSVGFNSLVHSLRALSTLRRSGLRTASAAAKPCQGDSSELYLITSRIPTVAAAGQRDVNSQPHDHTLNALSMT</sequence>
<organism evidence="1">
    <name type="scientific">Tanacetum cinerariifolium</name>
    <name type="common">Dalmatian daisy</name>
    <name type="synonym">Chrysanthemum cinerariifolium</name>
    <dbReference type="NCBI Taxonomy" id="118510"/>
    <lineage>
        <taxon>Eukaryota</taxon>
        <taxon>Viridiplantae</taxon>
        <taxon>Streptophyta</taxon>
        <taxon>Embryophyta</taxon>
        <taxon>Tracheophyta</taxon>
        <taxon>Spermatophyta</taxon>
        <taxon>Magnoliopsida</taxon>
        <taxon>eudicotyledons</taxon>
        <taxon>Gunneridae</taxon>
        <taxon>Pentapetalae</taxon>
        <taxon>asterids</taxon>
        <taxon>campanulids</taxon>
        <taxon>Asterales</taxon>
        <taxon>Asteraceae</taxon>
        <taxon>Asteroideae</taxon>
        <taxon>Anthemideae</taxon>
        <taxon>Anthemidinae</taxon>
        <taxon>Tanacetum</taxon>
    </lineage>
</organism>
<reference evidence="1" key="1">
    <citation type="journal article" date="2019" name="Sci. Rep.">
        <title>Draft genome of Tanacetum cinerariifolium, the natural source of mosquito coil.</title>
        <authorList>
            <person name="Yamashiro T."/>
            <person name="Shiraishi A."/>
            <person name="Satake H."/>
            <person name="Nakayama K."/>
        </authorList>
    </citation>
    <scope>NUCLEOTIDE SEQUENCE</scope>
</reference>
<evidence type="ECO:0000313" key="1">
    <source>
        <dbReference type="EMBL" id="GEU48933.1"/>
    </source>
</evidence>
<protein>
    <submittedName>
        <fullName evidence="1">Uncharacterized protein</fullName>
    </submittedName>
</protein>
<dbReference type="AlphaFoldDB" id="A0A6L2KHH2"/>
<proteinExistence type="predicted"/>
<dbReference type="EMBL" id="BKCJ010002492">
    <property type="protein sequence ID" value="GEU48933.1"/>
    <property type="molecule type" value="Genomic_DNA"/>
</dbReference>